<comment type="caution">
    <text evidence="1">The sequence shown here is derived from an EMBL/GenBank/DDBJ whole genome shotgun (WGS) entry which is preliminary data.</text>
</comment>
<protein>
    <recommendedName>
        <fullName evidence="3">HPr-rel-A system PqqD family peptide chaperone</fullName>
    </recommendedName>
</protein>
<proteinExistence type="predicted"/>
<sequence>MRYRAPPAEALLTADLDAFTAVFHRPSGITHLLASPAPEILAALADGPLDRPALLATLAATFDLADADDEALAARLDELVVAGLIEAA</sequence>
<reference evidence="2" key="1">
    <citation type="journal article" date="2019" name="Int. J. Syst. Evol. Microbiol.">
        <title>The Global Catalogue of Microorganisms (GCM) 10K type strain sequencing project: providing services to taxonomists for standard genome sequencing and annotation.</title>
        <authorList>
            <consortium name="The Broad Institute Genomics Platform"/>
            <consortium name="The Broad Institute Genome Sequencing Center for Infectious Disease"/>
            <person name="Wu L."/>
            <person name="Ma J."/>
        </authorList>
    </citation>
    <scope>NUCLEOTIDE SEQUENCE [LARGE SCALE GENOMIC DNA]</scope>
    <source>
        <strain evidence="2">JCM 14603</strain>
    </source>
</reference>
<dbReference type="NCBIfam" id="TIGR04353">
    <property type="entry name" value="PqqD_rel_X"/>
    <property type="match status" value="1"/>
</dbReference>
<evidence type="ECO:0000313" key="1">
    <source>
        <dbReference type="EMBL" id="GAA0666690.1"/>
    </source>
</evidence>
<dbReference type="Proteomes" id="UP001500238">
    <property type="component" value="Unassembled WGS sequence"/>
</dbReference>
<organism evidence="1 2">
    <name type="scientific">Sphingomonas insulae</name>
    <dbReference type="NCBI Taxonomy" id="424800"/>
    <lineage>
        <taxon>Bacteria</taxon>
        <taxon>Pseudomonadati</taxon>
        <taxon>Pseudomonadota</taxon>
        <taxon>Alphaproteobacteria</taxon>
        <taxon>Sphingomonadales</taxon>
        <taxon>Sphingomonadaceae</taxon>
        <taxon>Sphingomonas</taxon>
    </lineage>
</organism>
<name>A0ABP3T663_9SPHN</name>
<dbReference type="RefSeq" id="WP_163959150.1">
    <property type="nucleotide sequence ID" value="NZ_BAAAES010000008.1"/>
</dbReference>
<keyword evidence="2" id="KW-1185">Reference proteome</keyword>
<gene>
    <name evidence="1" type="ORF">GCM10009102_15690</name>
</gene>
<accession>A0ABP3T663</accession>
<evidence type="ECO:0008006" key="3">
    <source>
        <dbReference type="Google" id="ProtNLM"/>
    </source>
</evidence>
<evidence type="ECO:0000313" key="2">
    <source>
        <dbReference type="Proteomes" id="UP001500238"/>
    </source>
</evidence>
<dbReference type="EMBL" id="BAAAES010000008">
    <property type="protein sequence ID" value="GAA0666690.1"/>
    <property type="molecule type" value="Genomic_DNA"/>
</dbReference>
<dbReference type="InterPro" id="IPR027599">
    <property type="entry name" value="PqqD-rel_X"/>
</dbReference>